<dbReference type="AlphaFoldDB" id="A0A5C5WBS9"/>
<keyword evidence="2" id="KW-1185">Reference proteome</keyword>
<evidence type="ECO:0000313" key="2">
    <source>
        <dbReference type="Proteomes" id="UP000316598"/>
    </source>
</evidence>
<reference evidence="1 2" key="1">
    <citation type="submission" date="2019-02" db="EMBL/GenBank/DDBJ databases">
        <title>Deep-cultivation of Planctomycetes and their phenomic and genomic characterization uncovers novel biology.</title>
        <authorList>
            <person name="Wiegand S."/>
            <person name="Jogler M."/>
            <person name="Boedeker C."/>
            <person name="Pinto D."/>
            <person name="Vollmers J."/>
            <person name="Rivas-Marin E."/>
            <person name="Kohn T."/>
            <person name="Peeters S.H."/>
            <person name="Heuer A."/>
            <person name="Rast P."/>
            <person name="Oberbeckmann S."/>
            <person name="Bunk B."/>
            <person name="Jeske O."/>
            <person name="Meyerdierks A."/>
            <person name="Storesund J.E."/>
            <person name="Kallscheuer N."/>
            <person name="Luecker S."/>
            <person name="Lage O.M."/>
            <person name="Pohl T."/>
            <person name="Merkel B.J."/>
            <person name="Hornburger P."/>
            <person name="Mueller R.-W."/>
            <person name="Bruemmer F."/>
            <person name="Labrenz M."/>
            <person name="Spormann A.M."/>
            <person name="Op Den Camp H."/>
            <person name="Overmann J."/>
            <person name="Amann R."/>
            <person name="Jetten M.S.M."/>
            <person name="Mascher T."/>
            <person name="Medema M.H."/>
            <person name="Devos D.P."/>
            <person name="Kaster A.-K."/>
            <person name="Ovreas L."/>
            <person name="Rohde M."/>
            <person name="Galperin M.Y."/>
            <person name="Jogler C."/>
        </authorList>
    </citation>
    <scope>NUCLEOTIDE SEQUENCE [LARGE SCALE GENOMIC DNA]</scope>
    <source>
        <strain evidence="1 2">Pla22</strain>
    </source>
</reference>
<evidence type="ECO:0000313" key="1">
    <source>
        <dbReference type="EMBL" id="TWT48094.1"/>
    </source>
</evidence>
<name>A0A5C5WBS9_9BACT</name>
<dbReference type="Proteomes" id="UP000316598">
    <property type="component" value="Unassembled WGS sequence"/>
</dbReference>
<accession>A0A5C5WBS9</accession>
<organism evidence="1 2">
    <name type="scientific">Rubripirellula amarantea</name>
    <dbReference type="NCBI Taxonomy" id="2527999"/>
    <lineage>
        <taxon>Bacteria</taxon>
        <taxon>Pseudomonadati</taxon>
        <taxon>Planctomycetota</taxon>
        <taxon>Planctomycetia</taxon>
        <taxon>Pirellulales</taxon>
        <taxon>Pirellulaceae</taxon>
        <taxon>Rubripirellula</taxon>
    </lineage>
</organism>
<protein>
    <submittedName>
        <fullName evidence="1">Uncharacterized protein</fullName>
    </submittedName>
</protein>
<sequence length="42" mass="4658">MGRLGLDQIFSSVTRLSITYTQGIVIELPSPLFLSEPPSHEQ</sequence>
<proteinExistence type="predicted"/>
<dbReference type="EMBL" id="SJPI01000004">
    <property type="protein sequence ID" value="TWT48094.1"/>
    <property type="molecule type" value="Genomic_DNA"/>
</dbReference>
<comment type="caution">
    <text evidence="1">The sequence shown here is derived from an EMBL/GenBank/DDBJ whole genome shotgun (WGS) entry which is preliminary data.</text>
</comment>
<gene>
    <name evidence="1" type="ORF">Pla22_50950</name>
</gene>